<feature type="transmembrane region" description="Helical" evidence="2">
    <location>
        <begin position="206"/>
        <end position="228"/>
    </location>
</feature>
<comment type="caution">
    <text evidence="4">The sequence shown here is derived from an EMBL/GenBank/DDBJ whole genome shotgun (WGS) entry which is preliminary data.</text>
</comment>
<dbReference type="Pfam" id="PF20152">
    <property type="entry name" value="DUF6534"/>
    <property type="match status" value="1"/>
</dbReference>
<proteinExistence type="predicted"/>
<keyword evidence="2" id="KW-0812">Transmembrane</keyword>
<keyword evidence="5" id="KW-1185">Reference proteome</keyword>
<protein>
    <recommendedName>
        <fullName evidence="3">DUF6534 domain-containing protein</fullName>
    </recommendedName>
</protein>
<gene>
    <name evidence="4" type="ORF">DFH08DRAFT_969042</name>
</gene>
<evidence type="ECO:0000256" key="1">
    <source>
        <dbReference type="SAM" id="MobiDB-lite"/>
    </source>
</evidence>
<dbReference type="InterPro" id="IPR045339">
    <property type="entry name" value="DUF6534"/>
</dbReference>
<feature type="transmembrane region" description="Helical" evidence="2">
    <location>
        <begin position="103"/>
        <end position="121"/>
    </location>
</feature>
<evidence type="ECO:0000313" key="4">
    <source>
        <dbReference type="EMBL" id="KAJ7324044.1"/>
    </source>
</evidence>
<evidence type="ECO:0000256" key="2">
    <source>
        <dbReference type="SAM" id="Phobius"/>
    </source>
</evidence>
<feature type="region of interest" description="Disordered" evidence="1">
    <location>
        <begin position="266"/>
        <end position="292"/>
    </location>
</feature>
<evidence type="ECO:0000259" key="3">
    <source>
        <dbReference type="Pfam" id="PF20152"/>
    </source>
</evidence>
<dbReference type="AlphaFoldDB" id="A0AAD6ZIP2"/>
<keyword evidence="2" id="KW-0472">Membrane</keyword>
<feature type="domain" description="DUF6534" evidence="3">
    <location>
        <begin position="172"/>
        <end position="260"/>
    </location>
</feature>
<feature type="transmembrane region" description="Helical" evidence="2">
    <location>
        <begin position="163"/>
        <end position="186"/>
    </location>
</feature>
<feature type="transmembrane region" description="Helical" evidence="2">
    <location>
        <begin position="56"/>
        <end position="83"/>
    </location>
</feature>
<feature type="transmembrane region" description="Helical" evidence="2">
    <location>
        <begin position="234"/>
        <end position="257"/>
    </location>
</feature>
<name>A0AAD6ZIP2_9AGAR</name>
<dbReference type="EMBL" id="JARIHO010000045">
    <property type="protein sequence ID" value="KAJ7324044.1"/>
    <property type="molecule type" value="Genomic_DNA"/>
</dbReference>
<feature type="transmembrane region" description="Helical" evidence="2">
    <location>
        <begin position="128"/>
        <end position="151"/>
    </location>
</feature>
<accession>A0AAD6ZIP2</accession>
<evidence type="ECO:0000313" key="5">
    <source>
        <dbReference type="Proteomes" id="UP001218218"/>
    </source>
</evidence>
<sequence>MSTPTPLAGEAQRQVNLRLGPWASGFRCSRTGALLTQFIQYYALYPRDKIYLKTAVAGLCLLTILKSAQSFAIIWNHAIIFFGNLQGAIQLNFTTWWETGNPLMVAVIGSYVQAYFCYRLYAISGSIYVVAPLAAIFLFALVAMAVATYFITVQDIAKIPVWFNAHLSSVFAGDLLLTSTTTYFLLRSRRRALPQSEALIGSLLRLTFRTAAPAALCAMLNLIVSVRFTGDKALFSLVFNMPLPKLYAISMMFTLNARHRIRLSGRSGQYGSSSGGRSGPVKSPRAPNDVELGPIQVFTPTQTEKRIRATLGRDIHKGRREIKDFGREDIKSAPEFT</sequence>
<reference evidence="4" key="1">
    <citation type="submission" date="2023-03" db="EMBL/GenBank/DDBJ databases">
        <title>Massive genome expansion in bonnet fungi (Mycena s.s.) driven by repeated elements and novel gene families across ecological guilds.</title>
        <authorList>
            <consortium name="Lawrence Berkeley National Laboratory"/>
            <person name="Harder C.B."/>
            <person name="Miyauchi S."/>
            <person name="Viragh M."/>
            <person name="Kuo A."/>
            <person name="Thoen E."/>
            <person name="Andreopoulos B."/>
            <person name="Lu D."/>
            <person name="Skrede I."/>
            <person name="Drula E."/>
            <person name="Henrissat B."/>
            <person name="Morin E."/>
            <person name="Kohler A."/>
            <person name="Barry K."/>
            <person name="LaButti K."/>
            <person name="Morin E."/>
            <person name="Salamov A."/>
            <person name="Lipzen A."/>
            <person name="Mereny Z."/>
            <person name="Hegedus B."/>
            <person name="Baldrian P."/>
            <person name="Stursova M."/>
            <person name="Weitz H."/>
            <person name="Taylor A."/>
            <person name="Grigoriev I.V."/>
            <person name="Nagy L.G."/>
            <person name="Martin F."/>
            <person name="Kauserud H."/>
        </authorList>
    </citation>
    <scope>NUCLEOTIDE SEQUENCE</scope>
    <source>
        <strain evidence="4">CBHHK002</strain>
    </source>
</reference>
<dbReference type="PANTHER" id="PTHR40465:SF1">
    <property type="entry name" value="DUF6534 DOMAIN-CONTAINING PROTEIN"/>
    <property type="match status" value="1"/>
</dbReference>
<dbReference type="Proteomes" id="UP001218218">
    <property type="component" value="Unassembled WGS sequence"/>
</dbReference>
<keyword evidence="2" id="KW-1133">Transmembrane helix</keyword>
<dbReference type="PANTHER" id="PTHR40465">
    <property type="entry name" value="CHROMOSOME 1, WHOLE GENOME SHOTGUN SEQUENCE"/>
    <property type="match status" value="1"/>
</dbReference>
<organism evidence="4 5">
    <name type="scientific">Mycena albidolilacea</name>
    <dbReference type="NCBI Taxonomy" id="1033008"/>
    <lineage>
        <taxon>Eukaryota</taxon>
        <taxon>Fungi</taxon>
        <taxon>Dikarya</taxon>
        <taxon>Basidiomycota</taxon>
        <taxon>Agaricomycotina</taxon>
        <taxon>Agaricomycetes</taxon>
        <taxon>Agaricomycetidae</taxon>
        <taxon>Agaricales</taxon>
        <taxon>Marasmiineae</taxon>
        <taxon>Mycenaceae</taxon>
        <taxon>Mycena</taxon>
    </lineage>
</organism>